<gene>
    <name evidence="1" type="ORF">PR003_g12844</name>
</gene>
<comment type="caution">
    <text evidence="1">The sequence shown here is derived from an EMBL/GenBank/DDBJ whole genome shotgun (WGS) entry which is preliminary data.</text>
</comment>
<keyword evidence="2" id="KW-1185">Reference proteome</keyword>
<proteinExistence type="predicted"/>
<dbReference type="AlphaFoldDB" id="A0A6A4F7B5"/>
<protein>
    <submittedName>
        <fullName evidence="1">Uncharacterized protein</fullName>
    </submittedName>
</protein>
<evidence type="ECO:0000313" key="2">
    <source>
        <dbReference type="Proteomes" id="UP000434957"/>
    </source>
</evidence>
<accession>A0A6A4F7B5</accession>
<name>A0A6A4F7B5_9STRA</name>
<reference evidence="1 2" key="1">
    <citation type="submission" date="2018-08" db="EMBL/GenBank/DDBJ databases">
        <title>Genomic investigation of the strawberry pathogen Phytophthora fragariae indicates pathogenicity is determined by transcriptional variation in three key races.</title>
        <authorList>
            <person name="Adams T.M."/>
            <person name="Armitage A.D."/>
            <person name="Sobczyk M.K."/>
            <person name="Bates H.J."/>
            <person name="Dunwell J.M."/>
            <person name="Nellist C.F."/>
            <person name="Harrison R.J."/>
        </authorList>
    </citation>
    <scope>NUCLEOTIDE SEQUENCE [LARGE SCALE GENOMIC DNA]</scope>
    <source>
        <strain evidence="1 2">SCRP333</strain>
    </source>
</reference>
<dbReference type="Proteomes" id="UP000434957">
    <property type="component" value="Unassembled WGS sequence"/>
</dbReference>
<dbReference type="EMBL" id="QXFT01000788">
    <property type="protein sequence ID" value="KAE9335776.1"/>
    <property type="molecule type" value="Genomic_DNA"/>
</dbReference>
<evidence type="ECO:0000313" key="1">
    <source>
        <dbReference type="EMBL" id="KAE9335776.1"/>
    </source>
</evidence>
<sequence length="97" mass="10360">MPLLALDCSVSCVGLGRLGQRGLLESYTNFDVSAIPPPPRVETAAAFELRTANRAGTRGCRALFTKNGVKPVDARVELFSANSAIGRKELQEVKDVA</sequence>
<organism evidence="1 2">
    <name type="scientific">Phytophthora rubi</name>
    <dbReference type="NCBI Taxonomy" id="129364"/>
    <lineage>
        <taxon>Eukaryota</taxon>
        <taxon>Sar</taxon>
        <taxon>Stramenopiles</taxon>
        <taxon>Oomycota</taxon>
        <taxon>Peronosporomycetes</taxon>
        <taxon>Peronosporales</taxon>
        <taxon>Peronosporaceae</taxon>
        <taxon>Phytophthora</taxon>
    </lineage>
</organism>